<evidence type="ECO:0000313" key="3">
    <source>
        <dbReference type="Proteomes" id="UP000663872"/>
    </source>
</evidence>
<dbReference type="EMBL" id="CAJNYT010001520">
    <property type="protein sequence ID" value="CAF3417116.1"/>
    <property type="molecule type" value="Genomic_DNA"/>
</dbReference>
<dbReference type="AlphaFoldDB" id="A0A818BZU9"/>
<organism evidence="1 3">
    <name type="scientific">Rotaria socialis</name>
    <dbReference type="NCBI Taxonomy" id="392032"/>
    <lineage>
        <taxon>Eukaryota</taxon>
        <taxon>Metazoa</taxon>
        <taxon>Spiralia</taxon>
        <taxon>Gnathifera</taxon>
        <taxon>Rotifera</taxon>
        <taxon>Eurotatoria</taxon>
        <taxon>Bdelloidea</taxon>
        <taxon>Philodinida</taxon>
        <taxon>Philodinidae</taxon>
        <taxon>Rotaria</taxon>
    </lineage>
</organism>
<gene>
    <name evidence="1" type="ORF">GRG538_LOCUS11447</name>
    <name evidence="2" type="ORF">QYT958_LOCUS39926</name>
</gene>
<dbReference type="Proteomes" id="UP000663872">
    <property type="component" value="Unassembled WGS sequence"/>
</dbReference>
<reference evidence="1" key="1">
    <citation type="submission" date="2021-02" db="EMBL/GenBank/DDBJ databases">
        <authorList>
            <person name="Nowell W R."/>
        </authorList>
    </citation>
    <scope>NUCLEOTIDE SEQUENCE</scope>
</reference>
<sequence>MHLCASGDYVVVIFEIEADPAVVCMMNGKNRRPFAQIDELSYYGEESEVLFMLGSIFRLNEIISHDQSSSSSSSLLLSADGTMSTIIIRMTLCSDDDDNDLKQL</sequence>
<accession>A0A818BZU9</accession>
<dbReference type="Proteomes" id="UP000663848">
    <property type="component" value="Unassembled WGS sequence"/>
</dbReference>
<name>A0A818BZU9_9BILA</name>
<comment type="caution">
    <text evidence="1">The sequence shown here is derived from an EMBL/GenBank/DDBJ whole genome shotgun (WGS) entry which is preliminary data.</text>
</comment>
<protein>
    <submittedName>
        <fullName evidence="1">Uncharacterized protein</fullName>
    </submittedName>
</protein>
<feature type="non-terminal residue" evidence="1">
    <location>
        <position position="104"/>
    </location>
</feature>
<proteinExistence type="predicted"/>
<evidence type="ECO:0000313" key="1">
    <source>
        <dbReference type="EMBL" id="CAF3417116.1"/>
    </source>
</evidence>
<dbReference type="EMBL" id="CAJOBR010038881">
    <property type="protein sequence ID" value="CAF5020788.1"/>
    <property type="molecule type" value="Genomic_DNA"/>
</dbReference>
<evidence type="ECO:0000313" key="2">
    <source>
        <dbReference type="EMBL" id="CAF5020788.1"/>
    </source>
</evidence>